<dbReference type="Pfam" id="PF00753">
    <property type="entry name" value="Lactamase_B"/>
    <property type="match status" value="1"/>
</dbReference>
<dbReference type="PANTHER" id="PTHR42978">
    <property type="entry name" value="QUORUM-QUENCHING LACTONASE YTNP-RELATED-RELATED"/>
    <property type="match status" value="1"/>
</dbReference>
<accession>A0A2W7I7L7</accession>
<dbReference type="InterPro" id="IPR051013">
    <property type="entry name" value="MBL_superfamily_lactonases"/>
</dbReference>
<evidence type="ECO:0000256" key="1">
    <source>
        <dbReference type="ARBA" id="ARBA00007749"/>
    </source>
</evidence>
<dbReference type="GO" id="GO:0016787">
    <property type="term" value="F:hydrolase activity"/>
    <property type="evidence" value="ECO:0007669"/>
    <property type="project" value="UniProtKB-KW"/>
</dbReference>
<evidence type="ECO:0000256" key="2">
    <source>
        <dbReference type="ARBA" id="ARBA00022723"/>
    </source>
</evidence>
<organism evidence="6 7">
    <name type="scientific">Humitalea rosea</name>
    <dbReference type="NCBI Taxonomy" id="990373"/>
    <lineage>
        <taxon>Bacteria</taxon>
        <taxon>Pseudomonadati</taxon>
        <taxon>Pseudomonadota</taxon>
        <taxon>Alphaproteobacteria</taxon>
        <taxon>Acetobacterales</taxon>
        <taxon>Roseomonadaceae</taxon>
        <taxon>Humitalea</taxon>
    </lineage>
</organism>
<dbReference type="InterPro" id="IPR001279">
    <property type="entry name" value="Metallo-B-lactamas"/>
</dbReference>
<evidence type="ECO:0000256" key="3">
    <source>
        <dbReference type="ARBA" id="ARBA00022801"/>
    </source>
</evidence>
<dbReference type="PANTHER" id="PTHR42978:SF6">
    <property type="entry name" value="QUORUM-QUENCHING LACTONASE YTNP-RELATED"/>
    <property type="match status" value="1"/>
</dbReference>
<dbReference type="Gene3D" id="3.60.15.10">
    <property type="entry name" value="Ribonuclease Z/Hydroxyacylglutathione hydrolase-like"/>
    <property type="match status" value="1"/>
</dbReference>
<keyword evidence="7" id="KW-1185">Reference proteome</keyword>
<protein>
    <submittedName>
        <fullName evidence="6">Glyoxylase-like metal-dependent hydrolase (Beta-lactamase superfamily II)</fullName>
    </submittedName>
</protein>
<dbReference type="SMART" id="SM00849">
    <property type="entry name" value="Lactamase_B"/>
    <property type="match status" value="1"/>
</dbReference>
<feature type="domain" description="Metallo-beta-lactamase" evidence="5">
    <location>
        <begin position="56"/>
        <end position="261"/>
    </location>
</feature>
<name>A0A2W7I7L7_9PROT</name>
<keyword evidence="4" id="KW-0862">Zinc</keyword>
<dbReference type="OrthoDB" id="9773738at2"/>
<proteinExistence type="inferred from homology"/>
<dbReference type="SUPFAM" id="SSF56281">
    <property type="entry name" value="Metallo-hydrolase/oxidoreductase"/>
    <property type="match status" value="1"/>
</dbReference>
<comment type="caution">
    <text evidence="6">The sequence shown here is derived from an EMBL/GenBank/DDBJ whole genome shotgun (WGS) entry which is preliminary data.</text>
</comment>
<evidence type="ECO:0000259" key="5">
    <source>
        <dbReference type="SMART" id="SM00849"/>
    </source>
</evidence>
<dbReference type="Proteomes" id="UP000249688">
    <property type="component" value="Unassembled WGS sequence"/>
</dbReference>
<dbReference type="InterPro" id="IPR036866">
    <property type="entry name" value="RibonucZ/Hydroxyglut_hydro"/>
</dbReference>
<dbReference type="EMBL" id="QKYU01000019">
    <property type="protein sequence ID" value="PZW42158.1"/>
    <property type="molecule type" value="Genomic_DNA"/>
</dbReference>
<keyword evidence="3 6" id="KW-0378">Hydrolase</keyword>
<keyword evidence="2" id="KW-0479">Metal-binding</keyword>
<evidence type="ECO:0000256" key="4">
    <source>
        <dbReference type="ARBA" id="ARBA00022833"/>
    </source>
</evidence>
<comment type="similarity">
    <text evidence="1">Belongs to the metallo-beta-lactamase superfamily.</text>
</comment>
<dbReference type="RefSeq" id="WP_111399340.1">
    <property type="nucleotide sequence ID" value="NZ_QKYU01000019.1"/>
</dbReference>
<dbReference type="CDD" id="cd07720">
    <property type="entry name" value="OPHC2-like_MBL-fold"/>
    <property type="match status" value="1"/>
</dbReference>
<reference evidence="6 7" key="1">
    <citation type="submission" date="2018-06" db="EMBL/GenBank/DDBJ databases">
        <title>Genomic Encyclopedia of Archaeal and Bacterial Type Strains, Phase II (KMG-II): from individual species to whole genera.</title>
        <authorList>
            <person name="Goeker M."/>
        </authorList>
    </citation>
    <scope>NUCLEOTIDE SEQUENCE [LARGE SCALE GENOMIC DNA]</scope>
    <source>
        <strain evidence="6 7">DSM 24525</strain>
    </source>
</reference>
<dbReference type="GO" id="GO:0046872">
    <property type="term" value="F:metal ion binding"/>
    <property type="evidence" value="ECO:0007669"/>
    <property type="project" value="UniProtKB-KW"/>
</dbReference>
<evidence type="ECO:0000313" key="6">
    <source>
        <dbReference type="EMBL" id="PZW42158.1"/>
    </source>
</evidence>
<dbReference type="AlphaFoldDB" id="A0A2W7I7L7"/>
<sequence length="282" mass="29650">MDPKPWRVGPFDILRISDGVIGLPTTLFPNAAAEPEATAAMQRAAGITPGDPMPTPVNTFALRGPGGGIVLIDAGTGPHRGEALGHVPRNLRAAGMAPEEVETILMTHLHGDHAGGLLDAALAPVFAKARILVPAAEVAFWSDSTRTARLPAYMAGTIAMAERALSLLADRIIPFEPEALPVPGITAVPLPGHTPGHTGYRFGEGAGSLFLWTDIVHVAAFQFARPDWTNGFDADPVAGTAMRQKVMAELADSGETIIGMHLPSRGRVEVAGEAFRFVPIED</sequence>
<evidence type="ECO:0000313" key="7">
    <source>
        <dbReference type="Proteomes" id="UP000249688"/>
    </source>
</evidence>
<gene>
    <name evidence="6" type="ORF">C8P66_11950</name>
</gene>